<dbReference type="PANTHER" id="PTHR14817:SF2">
    <property type="entry name" value="COILED-COIL DOMAIN-CONTAINING PROTEIN 15"/>
    <property type="match status" value="1"/>
</dbReference>
<evidence type="ECO:0000313" key="3">
    <source>
        <dbReference type="Proteomes" id="UP000627253"/>
    </source>
</evidence>
<accession>A0A852IZF8</accession>
<dbReference type="PANTHER" id="PTHR14817">
    <property type="entry name" value="COILED-COIL DOMAIN-CONTAINING PROTEIN 15"/>
    <property type="match status" value="1"/>
</dbReference>
<dbReference type="EMBL" id="WAAF01005639">
    <property type="protein sequence ID" value="NXX41419.1"/>
    <property type="molecule type" value="Genomic_DNA"/>
</dbReference>
<dbReference type="InterPro" id="IPR037693">
    <property type="entry name" value="CCDC15"/>
</dbReference>
<feature type="non-terminal residue" evidence="2">
    <location>
        <position position="281"/>
    </location>
</feature>
<name>A0A852IZF8_9PICI</name>
<gene>
    <name evidence="2" type="primary">Ccdc15</name>
    <name evidence="2" type="ORF">TRILEU_R03514</name>
</gene>
<evidence type="ECO:0000313" key="2">
    <source>
        <dbReference type="EMBL" id="NXX41419.1"/>
    </source>
</evidence>
<feature type="region of interest" description="Disordered" evidence="1">
    <location>
        <begin position="95"/>
        <end position="154"/>
    </location>
</feature>
<comment type="caution">
    <text evidence="2">The sequence shown here is derived from an EMBL/GenBank/DDBJ whole genome shotgun (WGS) entry which is preliminary data.</text>
</comment>
<reference evidence="2" key="1">
    <citation type="submission" date="2020-02" db="EMBL/GenBank/DDBJ databases">
        <title>Bird 10,000 Genomes (B10K) Project - Family phase.</title>
        <authorList>
            <person name="Zhang G."/>
        </authorList>
    </citation>
    <scope>NUCLEOTIDE SEQUENCE</scope>
    <source>
        <strain evidence="2">B10K-DU-002-37</strain>
        <tissue evidence="2">Muscle</tissue>
    </source>
</reference>
<evidence type="ECO:0000256" key="1">
    <source>
        <dbReference type="SAM" id="MobiDB-lite"/>
    </source>
</evidence>
<dbReference type="AlphaFoldDB" id="A0A852IZF8"/>
<sequence>REQQRQKAARLRRFQGEAERESSVAMQYSGLALHLTARRDTCLFQSHPAPFICAPAAHTGLAQHQDRMQSESFQQQAAELSRSTKQARLRLASCRTIPPGLGPPELPGGVWKREPPESWEPPAEDEGKRLQPAGHHHPPAELQEQGSALPGAKPGDDFYIKIAFKKFCGGSVQASSSPKPPQRPHTHHHTPLVLWAGVDQEETKKQQQHSDSFCPHLTAQDGAGMGKLPPSISVPTGLRARRRTSAGWRSRGCWRWLSREDSPQVREPLKLWLSFSWRRGE</sequence>
<organism evidence="2 3">
    <name type="scientific">Tricholaema leucomelas</name>
    <name type="common">pied barbet</name>
    <dbReference type="NCBI Taxonomy" id="240729"/>
    <lineage>
        <taxon>Eukaryota</taxon>
        <taxon>Metazoa</taxon>
        <taxon>Chordata</taxon>
        <taxon>Craniata</taxon>
        <taxon>Vertebrata</taxon>
        <taxon>Euteleostomi</taxon>
        <taxon>Archelosauria</taxon>
        <taxon>Archosauria</taxon>
        <taxon>Dinosauria</taxon>
        <taxon>Saurischia</taxon>
        <taxon>Theropoda</taxon>
        <taxon>Coelurosauria</taxon>
        <taxon>Aves</taxon>
        <taxon>Neognathae</taxon>
        <taxon>Neoaves</taxon>
        <taxon>Telluraves</taxon>
        <taxon>Coraciimorphae</taxon>
        <taxon>Piciformes</taxon>
        <taxon>Lybiidae</taxon>
        <taxon>Tricholaema lacrymosa</taxon>
    </lineage>
</organism>
<dbReference type="Proteomes" id="UP000627253">
    <property type="component" value="Unassembled WGS sequence"/>
</dbReference>
<dbReference type="OrthoDB" id="10007210at2759"/>
<proteinExistence type="predicted"/>
<dbReference type="GO" id="GO:0005813">
    <property type="term" value="C:centrosome"/>
    <property type="evidence" value="ECO:0007669"/>
    <property type="project" value="TreeGrafter"/>
</dbReference>
<keyword evidence="3" id="KW-1185">Reference proteome</keyword>
<protein>
    <submittedName>
        <fullName evidence="2">CCD15 protein</fullName>
    </submittedName>
</protein>
<feature type="non-terminal residue" evidence="2">
    <location>
        <position position="1"/>
    </location>
</feature>